<dbReference type="InterPro" id="IPR029767">
    <property type="entry name" value="WecB-like"/>
</dbReference>
<dbReference type="CDD" id="cd03786">
    <property type="entry name" value="GTB_UDP-GlcNAc_2-Epimerase"/>
    <property type="match status" value="1"/>
</dbReference>
<dbReference type="PANTHER" id="PTHR43174">
    <property type="entry name" value="UDP-N-ACETYLGLUCOSAMINE 2-EPIMERASE"/>
    <property type="match status" value="1"/>
</dbReference>
<comment type="caution">
    <text evidence="3">The sequence shown here is derived from an EMBL/GenBank/DDBJ whole genome shotgun (WGS) entry which is preliminary data.</text>
</comment>
<dbReference type="Gene3D" id="3.40.50.2000">
    <property type="entry name" value="Glycogen Phosphorylase B"/>
    <property type="match status" value="2"/>
</dbReference>
<name>A0A7U7GEB3_9GAMM</name>
<comment type="similarity">
    <text evidence="1">Belongs to the UDP-N-acetylglucosamine 2-epimerase family.</text>
</comment>
<dbReference type="EMBL" id="CBTK010000278">
    <property type="protein sequence ID" value="CDH46810.1"/>
    <property type="molecule type" value="Genomic_DNA"/>
</dbReference>
<reference evidence="3 4" key="1">
    <citation type="journal article" date="2014" name="ISME J.">
        <title>Candidatus Competibacter-lineage genomes retrieved from metagenomes reveal functional metabolic diversity.</title>
        <authorList>
            <person name="McIlroy S.J."/>
            <person name="Albertsen M."/>
            <person name="Andresen E.K."/>
            <person name="Saunders A.M."/>
            <person name="Kristiansen R."/>
            <person name="Stokholm-Bjerregaard M."/>
            <person name="Nielsen K.L."/>
            <person name="Nielsen P.H."/>
        </authorList>
    </citation>
    <scope>NUCLEOTIDE SEQUENCE [LARGE SCALE GENOMIC DNA]</scope>
    <source>
        <strain evidence="3 4">Run_B_J11</strain>
    </source>
</reference>
<dbReference type="PANTHER" id="PTHR43174:SF1">
    <property type="entry name" value="UDP-N-ACETYLGLUCOSAMINE 2-EPIMERASE"/>
    <property type="match status" value="1"/>
</dbReference>
<dbReference type="Proteomes" id="UP000019184">
    <property type="component" value="Unassembled WGS sequence"/>
</dbReference>
<sequence length="376" mass="40254">MFPKILCVVGARPNFMKIAPIMAALRQPSVPLAARLVHTGQHYDVAMNQQFFQQLGIPTPDVDLEVGSASHAVQTAEIMKRFEPVVDAEQPAAVLVVGDVNSTIACALVAAKKGIRVIHVEAGLRSYDRTMPEEINRVLTDQISDLLFITERAALAHLTREGIESARVHFVGNVMIDTLRASLPRATPPAQTLATVPHAAEFLNESCGYGVLTLHRPSNVDDPVALAGLLTALSELSTEVPLVFPVHPRTRGMIEKAGLSALLDSPRCCCLPPLGYLEMLGLMQRARLVLTDSGGIQEETTALGVPCLTLRENTERPITVTEGTNTVVGIDPERILAAAREVLTGGGKAGRIPECWDGHAAERITAVLVNELGSAG</sequence>
<evidence type="ECO:0000313" key="4">
    <source>
        <dbReference type="Proteomes" id="UP000019184"/>
    </source>
</evidence>
<feature type="domain" description="UDP-N-acetylglucosamine 2-epimerase" evidence="2">
    <location>
        <begin position="32"/>
        <end position="368"/>
    </location>
</feature>
<organism evidence="3 4">
    <name type="scientific">Candidatus Contendobacter odensis Run_B_J11</name>
    <dbReference type="NCBI Taxonomy" id="1400861"/>
    <lineage>
        <taxon>Bacteria</taxon>
        <taxon>Pseudomonadati</taxon>
        <taxon>Pseudomonadota</taxon>
        <taxon>Gammaproteobacteria</taxon>
        <taxon>Candidatus Competibacteraceae</taxon>
        <taxon>Candidatus Contendibacter</taxon>
    </lineage>
</organism>
<protein>
    <submittedName>
        <fullName evidence="3">UDP-N-acetylglucosamine 2-epimerase</fullName>
        <ecNumber evidence="3">5.1.3.14</ecNumber>
    </submittedName>
</protein>
<dbReference type="GO" id="GO:0008761">
    <property type="term" value="F:UDP-N-acetylglucosamine 2-epimerase activity"/>
    <property type="evidence" value="ECO:0007669"/>
    <property type="project" value="UniProtKB-EC"/>
</dbReference>
<dbReference type="AlphaFoldDB" id="A0A7U7GEB3"/>
<dbReference type="NCBIfam" id="TIGR00236">
    <property type="entry name" value="wecB"/>
    <property type="match status" value="1"/>
</dbReference>
<evidence type="ECO:0000313" key="3">
    <source>
        <dbReference type="EMBL" id="CDH46810.1"/>
    </source>
</evidence>
<dbReference type="OrthoDB" id="9803238at2"/>
<accession>A0A7U7GEB3</accession>
<evidence type="ECO:0000256" key="1">
    <source>
        <dbReference type="RuleBase" id="RU003513"/>
    </source>
</evidence>
<dbReference type="EC" id="5.1.3.14" evidence="3"/>
<keyword evidence="1 3" id="KW-0413">Isomerase</keyword>
<dbReference type="InterPro" id="IPR003331">
    <property type="entry name" value="UDP_GlcNAc_Epimerase_2_dom"/>
</dbReference>
<dbReference type="Pfam" id="PF02350">
    <property type="entry name" value="Epimerase_2"/>
    <property type="match status" value="1"/>
</dbReference>
<proteinExistence type="inferred from homology"/>
<dbReference type="SUPFAM" id="SSF53756">
    <property type="entry name" value="UDP-Glycosyltransferase/glycogen phosphorylase"/>
    <property type="match status" value="1"/>
</dbReference>
<dbReference type="RefSeq" id="WP_034435526.1">
    <property type="nucleotide sequence ID" value="NZ_CBTK010000278.1"/>
</dbReference>
<keyword evidence="4" id="KW-1185">Reference proteome</keyword>
<evidence type="ECO:0000259" key="2">
    <source>
        <dbReference type="Pfam" id="PF02350"/>
    </source>
</evidence>
<gene>
    <name evidence="3" type="ORF">BN874_610021</name>
</gene>